<evidence type="ECO:0000313" key="3">
    <source>
        <dbReference type="Proteomes" id="UP001595445"/>
    </source>
</evidence>
<sequence length="173" mass="19290">MDKRGQRFTVASGGTMLVPRNLVVLATMNPWDKGVDELDVALERRFAQIDVPPSAERLRDLLAERGAASELIDRVVGFFQAVQRESDEMVRLGHAYFINCVDESSARRAWDYRLLPFFKKACRLDGALLERITRTWARAFPADVPPPAEQNAAEATTEEEQGDAGQPAREGAT</sequence>
<name>A0ABV7DVC6_9RHOB</name>
<evidence type="ECO:0008006" key="4">
    <source>
        <dbReference type="Google" id="ProtNLM"/>
    </source>
</evidence>
<dbReference type="SUPFAM" id="SSF52540">
    <property type="entry name" value="P-loop containing nucleoside triphosphate hydrolases"/>
    <property type="match status" value="1"/>
</dbReference>
<evidence type="ECO:0000313" key="2">
    <source>
        <dbReference type="EMBL" id="MFC3087082.1"/>
    </source>
</evidence>
<organism evidence="2 3">
    <name type="scientific">Tabrizicola soli</name>
    <dbReference type="NCBI Taxonomy" id="2185115"/>
    <lineage>
        <taxon>Bacteria</taxon>
        <taxon>Pseudomonadati</taxon>
        <taxon>Pseudomonadota</taxon>
        <taxon>Alphaproteobacteria</taxon>
        <taxon>Rhodobacterales</taxon>
        <taxon>Paracoccaceae</taxon>
        <taxon>Tabrizicola</taxon>
    </lineage>
</organism>
<proteinExistence type="predicted"/>
<dbReference type="PANTHER" id="PTHR37291:SF1">
    <property type="entry name" value="TYPE IV METHYL-DIRECTED RESTRICTION ENZYME ECOKMCRB SUBUNIT"/>
    <property type="match status" value="1"/>
</dbReference>
<reference evidence="3" key="1">
    <citation type="journal article" date="2019" name="Int. J. Syst. Evol. Microbiol.">
        <title>The Global Catalogue of Microorganisms (GCM) 10K type strain sequencing project: providing services to taxonomists for standard genome sequencing and annotation.</title>
        <authorList>
            <consortium name="The Broad Institute Genomics Platform"/>
            <consortium name="The Broad Institute Genome Sequencing Center for Infectious Disease"/>
            <person name="Wu L."/>
            <person name="Ma J."/>
        </authorList>
    </citation>
    <scope>NUCLEOTIDE SEQUENCE [LARGE SCALE GENOMIC DNA]</scope>
    <source>
        <strain evidence="3">KCTC 62102</strain>
    </source>
</reference>
<accession>A0ABV7DVC6</accession>
<dbReference type="RefSeq" id="WP_197643040.1">
    <property type="nucleotide sequence ID" value="NZ_JAEACP010000007.1"/>
</dbReference>
<gene>
    <name evidence="2" type="ORF">ACFOD6_13600</name>
</gene>
<feature type="region of interest" description="Disordered" evidence="1">
    <location>
        <begin position="140"/>
        <end position="173"/>
    </location>
</feature>
<dbReference type="Proteomes" id="UP001595445">
    <property type="component" value="Unassembled WGS sequence"/>
</dbReference>
<dbReference type="InterPro" id="IPR052934">
    <property type="entry name" value="Methyl-DNA_Rec/Restrict_Enz"/>
</dbReference>
<dbReference type="PANTHER" id="PTHR37291">
    <property type="entry name" value="5-METHYLCYTOSINE-SPECIFIC RESTRICTION ENZYME B"/>
    <property type="match status" value="1"/>
</dbReference>
<dbReference type="InterPro" id="IPR027417">
    <property type="entry name" value="P-loop_NTPase"/>
</dbReference>
<dbReference type="EMBL" id="JBHRSM010000024">
    <property type="protein sequence ID" value="MFC3087082.1"/>
    <property type="molecule type" value="Genomic_DNA"/>
</dbReference>
<comment type="caution">
    <text evidence="2">The sequence shown here is derived from an EMBL/GenBank/DDBJ whole genome shotgun (WGS) entry which is preliminary data.</text>
</comment>
<protein>
    <recommendedName>
        <fullName evidence="4">ATPase dynein-related AAA domain-containing protein</fullName>
    </recommendedName>
</protein>
<keyword evidence="3" id="KW-1185">Reference proteome</keyword>
<evidence type="ECO:0000256" key="1">
    <source>
        <dbReference type="SAM" id="MobiDB-lite"/>
    </source>
</evidence>